<dbReference type="EMBL" id="GEDC01026568">
    <property type="protein sequence ID" value="JAS10730.1"/>
    <property type="molecule type" value="Transcribed_RNA"/>
</dbReference>
<organism evidence="1">
    <name type="scientific">Clastoptera arizonana</name>
    <name type="common">Arizona spittle bug</name>
    <dbReference type="NCBI Taxonomy" id="38151"/>
    <lineage>
        <taxon>Eukaryota</taxon>
        <taxon>Metazoa</taxon>
        <taxon>Ecdysozoa</taxon>
        <taxon>Arthropoda</taxon>
        <taxon>Hexapoda</taxon>
        <taxon>Insecta</taxon>
        <taxon>Pterygota</taxon>
        <taxon>Neoptera</taxon>
        <taxon>Paraneoptera</taxon>
        <taxon>Hemiptera</taxon>
        <taxon>Auchenorrhyncha</taxon>
        <taxon>Cercopoidea</taxon>
        <taxon>Clastopteridae</taxon>
        <taxon>Clastoptera</taxon>
    </lineage>
</organism>
<dbReference type="AlphaFoldDB" id="A0A1B6CBR6"/>
<name>A0A1B6CBR6_9HEMI</name>
<feature type="non-terminal residue" evidence="1">
    <location>
        <position position="146"/>
    </location>
</feature>
<gene>
    <name evidence="1" type="ORF">g.3492</name>
</gene>
<sequence length="146" mass="16925">KPLQVLSVLSLAPGLSLVRRPTVFLRCGNCISVRDTPCRRHASSMSTEVPRHQQHDRSLGEHAQRSIHVLEEAHSSVSQSERKLSTFEYIRAWQWKSRSRRSLCSDCVRPRGILRLEFRKCVRRKCPNQLRSRDSSNAKLPVRNIR</sequence>
<evidence type="ECO:0000313" key="1">
    <source>
        <dbReference type="EMBL" id="JAS10730.1"/>
    </source>
</evidence>
<feature type="non-terminal residue" evidence="1">
    <location>
        <position position="1"/>
    </location>
</feature>
<reference evidence="1" key="1">
    <citation type="submission" date="2015-12" db="EMBL/GenBank/DDBJ databases">
        <title>De novo transcriptome assembly of four potential Pierce s Disease insect vectors from Arizona vineyards.</title>
        <authorList>
            <person name="Tassone E.E."/>
        </authorList>
    </citation>
    <scope>NUCLEOTIDE SEQUENCE</scope>
</reference>
<protein>
    <submittedName>
        <fullName evidence="1">Uncharacterized protein</fullName>
    </submittedName>
</protein>
<accession>A0A1B6CBR6</accession>
<proteinExistence type="predicted"/>